<evidence type="ECO:0000313" key="2">
    <source>
        <dbReference type="EMBL" id="GBN91003.1"/>
    </source>
</evidence>
<evidence type="ECO:0000313" key="1">
    <source>
        <dbReference type="EMBL" id="GBN90996.1"/>
    </source>
</evidence>
<gene>
    <name evidence="1" type="ORF">AVEN_114381_1</name>
    <name evidence="2" type="ORF">AVEN_224162_1</name>
</gene>
<dbReference type="EMBL" id="BGPR01023651">
    <property type="protein sequence ID" value="GBN91003.1"/>
    <property type="molecule type" value="Genomic_DNA"/>
</dbReference>
<accession>A0A4Y2SUH3</accession>
<protein>
    <submittedName>
        <fullName evidence="1">Uncharacterized protein</fullName>
    </submittedName>
</protein>
<dbReference type="EMBL" id="BGPR01023648">
    <property type="protein sequence ID" value="GBN90996.1"/>
    <property type="molecule type" value="Genomic_DNA"/>
</dbReference>
<proteinExistence type="predicted"/>
<evidence type="ECO:0000313" key="3">
    <source>
        <dbReference type="Proteomes" id="UP000499080"/>
    </source>
</evidence>
<dbReference type="Proteomes" id="UP000499080">
    <property type="component" value="Unassembled WGS sequence"/>
</dbReference>
<keyword evidence="3" id="KW-1185">Reference proteome</keyword>
<sequence length="88" mass="10000">MSAESGFEPGALQPETLPLGRLCPLSSKGIRRKKRISLFRQDFRFKSQKRINSIKNTSKDMPKAAGLLGTERIREKIEELIDCHTTKL</sequence>
<comment type="caution">
    <text evidence="1">The sequence shown here is derived from an EMBL/GenBank/DDBJ whole genome shotgun (WGS) entry which is preliminary data.</text>
</comment>
<reference evidence="1 3" key="1">
    <citation type="journal article" date="2019" name="Sci. Rep.">
        <title>Orb-weaving spider Araneus ventricosus genome elucidates the spidroin gene catalogue.</title>
        <authorList>
            <person name="Kono N."/>
            <person name="Nakamura H."/>
            <person name="Ohtoshi R."/>
            <person name="Moran D.A.P."/>
            <person name="Shinohara A."/>
            <person name="Yoshida Y."/>
            <person name="Fujiwara M."/>
            <person name="Mori M."/>
            <person name="Tomita M."/>
            <person name="Arakawa K."/>
        </authorList>
    </citation>
    <scope>NUCLEOTIDE SEQUENCE [LARGE SCALE GENOMIC DNA]</scope>
</reference>
<dbReference type="AlphaFoldDB" id="A0A4Y2SUH3"/>
<name>A0A4Y2SUH3_ARAVE</name>
<organism evidence="1 3">
    <name type="scientific">Araneus ventricosus</name>
    <name type="common">Orbweaver spider</name>
    <name type="synonym">Epeira ventricosa</name>
    <dbReference type="NCBI Taxonomy" id="182803"/>
    <lineage>
        <taxon>Eukaryota</taxon>
        <taxon>Metazoa</taxon>
        <taxon>Ecdysozoa</taxon>
        <taxon>Arthropoda</taxon>
        <taxon>Chelicerata</taxon>
        <taxon>Arachnida</taxon>
        <taxon>Araneae</taxon>
        <taxon>Araneomorphae</taxon>
        <taxon>Entelegynae</taxon>
        <taxon>Araneoidea</taxon>
        <taxon>Araneidae</taxon>
        <taxon>Araneus</taxon>
    </lineage>
</organism>